<feature type="compositionally biased region" description="Basic residues" evidence="1">
    <location>
        <begin position="53"/>
        <end position="66"/>
    </location>
</feature>
<reference evidence="2" key="1">
    <citation type="journal article" date="2019" name="bioRxiv">
        <title>The Genome of the Zebra Mussel, Dreissena polymorpha: A Resource for Invasive Species Research.</title>
        <authorList>
            <person name="McCartney M.A."/>
            <person name="Auch B."/>
            <person name="Kono T."/>
            <person name="Mallez S."/>
            <person name="Zhang Y."/>
            <person name="Obille A."/>
            <person name="Becker A."/>
            <person name="Abrahante J.E."/>
            <person name="Garbe J."/>
            <person name="Badalamenti J.P."/>
            <person name="Herman A."/>
            <person name="Mangelson H."/>
            <person name="Liachko I."/>
            <person name="Sullivan S."/>
            <person name="Sone E.D."/>
            <person name="Koren S."/>
            <person name="Silverstein K.A.T."/>
            <person name="Beckman K.B."/>
            <person name="Gohl D.M."/>
        </authorList>
    </citation>
    <scope>NUCLEOTIDE SEQUENCE</scope>
    <source>
        <strain evidence="2">Duluth1</strain>
        <tissue evidence="2">Whole animal</tissue>
    </source>
</reference>
<protein>
    <submittedName>
        <fullName evidence="2">Uncharacterized protein</fullName>
    </submittedName>
</protein>
<name>A0A9D4CLP3_DREPO</name>
<evidence type="ECO:0000256" key="1">
    <source>
        <dbReference type="SAM" id="MobiDB-lite"/>
    </source>
</evidence>
<dbReference type="Proteomes" id="UP000828390">
    <property type="component" value="Unassembled WGS sequence"/>
</dbReference>
<reference evidence="2" key="2">
    <citation type="submission" date="2020-11" db="EMBL/GenBank/DDBJ databases">
        <authorList>
            <person name="McCartney M.A."/>
            <person name="Auch B."/>
            <person name="Kono T."/>
            <person name="Mallez S."/>
            <person name="Becker A."/>
            <person name="Gohl D.M."/>
            <person name="Silverstein K.A.T."/>
            <person name="Koren S."/>
            <person name="Bechman K.B."/>
            <person name="Herman A."/>
            <person name="Abrahante J.E."/>
            <person name="Garbe J."/>
        </authorList>
    </citation>
    <scope>NUCLEOTIDE SEQUENCE</scope>
    <source>
        <strain evidence="2">Duluth1</strain>
        <tissue evidence="2">Whole animal</tissue>
    </source>
</reference>
<organism evidence="2 3">
    <name type="scientific">Dreissena polymorpha</name>
    <name type="common">Zebra mussel</name>
    <name type="synonym">Mytilus polymorpha</name>
    <dbReference type="NCBI Taxonomy" id="45954"/>
    <lineage>
        <taxon>Eukaryota</taxon>
        <taxon>Metazoa</taxon>
        <taxon>Spiralia</taxon>
        <taxon>Lophotrochozoa</taxon>
        <taxon>Mollusca</taxon>
        <taxon>Bivalvia</taxon>
        <taxon>Autobranchia</taxon>
        <taxon>Heteroconchia</taxon>
        <taxon>Euheterodonta</taxon>
        <taxon>Imparidentia</taxon>
        <taxon>Neoheterodontei</taxon>
        <taxon>Myida</taxon>
        <taxon>Dreissenoidea</taxon>
        <taxon>Dreissenidae</taxon>
        <taxon>Dreissena</taxon>
    </lineage>
</organism>
<feature type="region of interest" description="Disordered" evidence="1">
    <location>
        <begin position="45"/>
        <end position="66"/>
    </location>
</feature>
<evidence type="ECO:0000313" key="2">
    <source>
        <dbReference type="EMBL" id="KAH3727277.1"/>
    </source>
</evidence>
<evidence type="ECO:0000313" key="3">
    <source>
        <dbReference type="Proteomes" id="UP000828390"/>
    </source>
</evidence>
<dbReference type="EMBL" id="JAIWYP010000012">
    <property type="protein sequence ID" value="KAH3727277.1"/>
    <property type="molecule type" value="Genomic_DNA"/>
</dbReference>
<keyword evidence="3" id="KW-1185">Reference proteome</keyword>
<accession>A0A9D4CLP3</accession>
<proteinExistence type="predicted"/>
<gene>
    <name evidence="2" type="ORF">DPMN_053207</name>
</gene>
<dbReference type="AlphaFoldDB" id="A0A9D4CLP3"/>
<comment type="caution">
    <text evidence="2">The sequence shown here is derived from an EMBL/GenBank/DDBJ whole genome shotgun (WGS) entry which is preliminary data.</text>
</comment>
<sequence length="66" mass="8276">MPKSKAQGMREYRERKKQQIGEEEWLRQEGNRRKIYFTPMAQMDEDQQLKVRERNRKCQQSFRKKK</sequence>